<dbReference type="SUPFAM" id="SSF48452">
    <property type="entry name" value="TPR-like"/>
    <property type="match status" value="1"/>
</dbReference>
<name>A0A140DTU3_9FIRM</name>
<evidence type="ECO:0000313" key="3">
    <source>
        <dbReference type="Proteomes" id="UP000069771"/>
    </source>
</evidence>
<protein>
    <recommendedName>
        <fullName evidence="4">Tetratricopeptide repeat protein</fullName>
    </recommendedName>
</protein>
<keyword evidence="3" id="KW-1185">Reference proteome</keyword>
<accession>A0A140DTU3</accession>
<sequence>MDMLIQDQIVECIEQEHLFEASTLLEKYLRLEGKDEFYYLAGSDIRLGYEDYQGVCTLLEEAMETGLTGPLIWERISEAEIGLENYDQAGFWLEKVLESQDLGEEDEPRILFDLGRCAIAQGNYEQAVIHFEDILLEEDNEETRFLLGMSYGELQMYERMDDAFLGLLDKPEYRDRILEYMMYQDSPEILLDYLDQADFTEFDRLLAFSQYWLNHNSPLDAAEAMEEAWTLEHDPEVLASAVVLYGQAGDIRHGRRLFLALMDVEKPETDPGHFTALQLEALEEMQYADRTCRKYLEAILRKGGDDPDSTMQCAQFCLNHDMADVAYKILSRNPENMPLTRSLEWCRLLSLACLQIEHYQEAYHCLKAHQGLKDRMYRKNLAIASYCTGRSREALHESLAILPDGIGAIIAFLVYDERGEQDKATEVIRQMQKALAKKEPIEDISNFIGFLEEIAEKTAA</sequence>
<dbReference type="PROSITE" id="PS50005">
    <property type="entry name" value="TPR"/>
    <property type="match status" value="1"/>
</dbReference>
<dbReference type="Gene3D" id="1.25.40.10">
    <property type="entry name" value="Tetratricopeptide repeat domain"/>
    <property type="match status" value="1"/>
</dbReference>
<organism evidence="2 3">
    <name type="scientific">Faecalibaculum rodentium</name>
    <dbReference type="NCBI Taxonomy" id="1702221"/>
    <lineage>
        <taxon>Bacteria</taxon>
        <taxon>Bacillati</taxon>
        <taxon>Bacillota</taxon>
        <taxon>Erysipelotrichia</taxon>
        <taxon>Erysipelotrichales</taxon>
        <taxon>Erysipelotrichaceae</taxon>
        <taxon>Faecalibaculum</taxon>
    </lineage>
</organism>
<dbReference type="InterPro" id="IPR011990">
    <property type="entry name" value="TPR-like_helical_dom_sf"/>
</dbReference>
<dbReference type="OrthoDB" id="1643305at2"/>
<dbReference type="InterPro" id="IPR019734">
    <property type="entry name" value="TPR_rpt"/>
</dbReference>
<dbReference type="KEGG" id="fro:AALO17_09360"/>
<dbReference type="RefSeq" id="WP_067555966.1">
    <property type="nucleotide sequence ID" value="NZ_CAMTBT010000086.1"/>
</dbReference>
<dbReference type="AlphaFoldDB" id="A0A140DTU3"/>
<evidence type="ECO:0008006" key="4">
    <source>
        <dbReference type="Google" id="ProtNLM"/>
    </source>
</evidence>
<dbReference type="STRING" id="1702221.AALO17_09360"/>
<dbReference type="EMBL" id="CP011391">
    <property type="protein sequence ID" value="AMK54070.1"/>
    <property type="molecule type" value="Genomic_DNA"/>
</dbReference>
<feature type="repeat" description="TPR" evidence="1">
    <location>
        <begin position="108"/>
        <end position="141"/>
    </location>
</feature>
<gene>
    <name evidence="2" type="ORF">AALO17_09360</name>
</gene>
<dbReference type="Proteomes" id="UP000069771">
    <property type="component" value="Chromosome"/>
</dbReference>
<dbReference type="GeneID" id="78477727"/>
<keyword evidence="1" id="KW-0802">TPR repeat</keyword>
<proteinExistence type="predicted"/>
<reference evidence="2 3" key="1">
    <citation type="journal article" date="2016" name="Gut Pathog.">
        <title>Whole genome sequencing of "Faecalibaculum rodentium" ALO17, isolated from C57BL/6J laboratory mouse feces.</title>
        <authorList>
            <person name="Lim S."/>
            <person name="Chang D.H."/>
            <person name="Ahn S."/>
            <person name="Kim B.C."/>
        </authorList>
    </citation>
    <scope>NUCLEOTIDE SEQUENCE [LARGE SCALE GENOMIC DNA]</scope>
    <source>
        <strain evidence="2 3">Alo17</strain>
    </source>
</reference>
<evidence type="ECO:0000313" key="2">
    <source>
        <dbReference type="EMBL" id="AMK54070.1"/>
    </source>
</evidence>
<evidence type="ECO:0000256" key="1">
    <source>
        <dbReference type="PROSITE-ProRule" id="PRU00339"/>
    </source>
</evidence>